<proteinExistence type="predicted"/>
<feature type="chain" id="PRO_5029791208" description="Transmembrane protein" evidence="2">
    <location>
        <begin position="27"/>
        <end position="73"/>
    </location>
</feature>
<gene>
    <name evidence="3" type="ORF">FRX31_012965</name>
</gene>
<dbReference type="EMBL" id="JABWDY010014686">
    <property type="protein sequence ID" value="KAF5197449.1"/>
    <property type="molecule type" value="Genomic_DNA"/>
</dbReference>
<organism evidence="3 4">
    <name type="scientific">Thalictrum thalictroides</name>
    <name type="common">Rue-anemone</name>
    <name type="synonym">Anemone thalictroides</name>
    <dbReference type="NCBI Taxonomy" id="46969"/>
    <lineage>
        <taxon>Eukaryota</taxon>
        <taxon>Viridiplantae</taxon>
        <taxon>Streptophyta</taxon>
        <taxon>Embryophyta</taxon>
        <taxon>Tracheophyta</taxon>
        <taxon>Spermatophyta</taxon>
        <taxon>Magnoliopsida</taxon>
        <taxon>Ranunculales</taxon>
        <taxon>Ranunculaceae</taxon>
        <taxon>Thalictroideae</taxon>
        <taxon>Thalictrum</taxon>
    </lineage>
</organism>
<feature type="signal peptide" evidence="2">
    <location>
        <begin position="1"/>
        <end position="26"/>
    </location>
</feature>
<protein>
    <recommendedName>
        <fullName evidence="5">Transmembrane protein</fullName>
    </recommendedName>
</protein>
<evidence type="ECO:0000256" key="1">
    <source>
        <dbReference type="SAM" id="MobiDB-lite"/>
    </source>
</evidence>
<evidence type="ECO:0000313" key="3">
    <source>
        <dbReference type="EMBL" id="KAF5197449.1"/>
    </source>
</evidence>
<dbReference type="AlphaFoldDB" id="A0A7J6WJA2"/>
<feature type="region of interest" description="Disordered" evidence="1">
    <location>
        <begin position="41"/>
        <end position="60"/>
    </location>
</feature>
<accession>A0A7J6WJA2</accession>
<sequence length="73" mass="7933">MKSSRSLLAIFIAFLLLVGFYDQTTSSVLADTMNFKIVGRAGSRPRKGGRVPPTPSSNPTVYYSPPPAPWFGN</sequence>
<evidence type="ECO:0000256" key="2">
    <source>
        <dbReference type="SAM" id="SignalP"/>
    </source>
</evidence>
<dbReference type="Proteomes" id="UP000554482">
    <property type="component" value="Unassembled WGS sequence"/>
</dbReference>
<reference evidence="3 4" key="1">
    <citation type="submission" date="2020-06" db="EMBL/GenBank/DDBJ databases">
        <title>Transcriptomic and genomic resources for Thalictrum thalictroides and T. hernandezii: Facilitating candidate gene discovery in an emerging model plant lineage.</title>
        <authorList>
            <person name="Arias T."/>
            <person name="Riano-Pachon D.M."/>
            <person name="Di Stilio V.S."/>
        </authorList>
    </citation>
    <scope>NUCLEOTIDE SEQUENCE [LARGE SCALE GENOMIC DNA]</scope>
    <source>
        <strain evidence="4">cv. WT478/WT964</strain>
        <tissue evidence="3">Leaves</tissue>
    </source>
</reference>
<evidence type="ECO:0000313" key="4">
    <source>
        <dbReference type="Proteomes" id="UP000554482"/>
    </source>
</evidence>
<keyword evidence="4" id="KW-1185">Reference proteome</keyword>
<name>A0A7J6WJA2_THATH</name>
<comment type="caution">
    <text evidence="3">The sequence shown here is derived from an EMBL/GenBank/DDBJ whole genome shotgun (WGS) entry which is preliminary data.</text>
</comment>
<keyword evidence="2" id="KW-0732">Signal</keyword>
<evidence type="ECO:0008006" key="5">
    <source>
        <dbReference type="Google" id="ProtNLM"/>
    </source>
</evidence>